<dbReference type="Proteomes" id="UP001060085">
    <property type="component" value="Linkage Group LG04"/>
</dbReference>
<reference evidence="2" key="1">
    <citation type="journal article" date="2023" name="Nat. Plants">
        <title>Single-cell RNA sequencing provides a high-resolution roadmap for understanding the multicellular compartmentation of specialized metabolism.</title>
        <authorList>
            <person name="Sun S."/>
            <person name="Shen X."/>
            <person name="Li Y."/>
            <person name="Li Y."/>
            <person name="Wang S."/>
            <person name="Li R."/>
            <person name="Zhang H."/>
            <person name="Shen G."/>
            <person name="Guo B."/>
            <person name="Wei J."/>
            <person name="Xu J."/>
            <person name="St-Pierre B."/>
            <person name="Chen S."/>
            <person name="Sun C."/>
        </authorList>
    </citation>
    <scope>NUCLEOTIDE SEQUENCE [LARGE SCALE GENOMIC DNA]</scope>
</reference>
<accession>A0ACC0B1H7</accession>
<protein>
    <submittedName>
        <fullName evidence="1">Uncharacterized protein</fullName>
    </submittedName>
</protein>
<evidence type="ECO:0000313" key="2">
    <source>
        <dbReference type="Proteomes" id="UP001060085"/>
    </source>
</evidence>
<keyword evidence="2" id="KW-1185">Reference proteome</keyword>
<proteinExistence type="predicted"/>
<dbReference type="EMBL" id="CM044704">
    <property type="protein sequence ID" value="KAI5666492.1"/>
    <property type="molecule type" value="Genomic_DNA"/>
</dbReference>
<evidence type="ECO:0000313" key="1">
    <source>
        <dbReference type="EMBL" id="KAI5666492.1"/>
    </source>
</evidence>
<organism evidence="1 2">
    <name type="scientific">Catharanthus roseus</name>
    <name type="common">Madagascar periwinkle</name>
    <name type="synonym">Vinca rosea</name>
    <dbReference type="NCBI Taxonomy" id="4058"/>
    <lineage>
        <taxon>Eukaryota</taxon>
        <taxon>Viridiplantae</taxon>
        <taxon>Streptophyta</taxon>
        <taxon>Embryophyta</taxon>
        <taxon>Tracheophyta</taxon>
        <taxon>Spermatophyta</taxon>
        <taxon>Magnoliopsida</taxon>
        <taxon>eudicotyledons</taxon>
        <taxon>Gunneridae</taxon>
        <taxon>Pentapetalae</taxon>
        <taxon>asterids</taxon>
        <taxon>lamiids</taxon>
        <taxon>Gentianales</taxon>
        <taxon>Apocynaceae</taxon>
        <taxon>Rauvolfioideae</taxon>
        <taxon>Vinceae</taxon>
        <taxon>Catharanthinae</taxon>
        <taxon>Catharanthus</taxon>
    </lineage>
</organism>
<sequence length="129" mass="15750">MEFVDLPECRSGAMILDFGRLLWLPKLSITKKEKKKVYRENGTRLAAYVPDIYWRETYRRTYQSNFYLVGHEDFWRDAPYNLTFYPSNMNNQQGRKQGTRFRVEMDYQNPDSFPRCSRYRMPRPNRKKL</sequence>
<name>A0ACC0B1H7_CATRO</name>
<comment type="caution">
    <text evidence="1">The sequence shown here is derived from an EMBL/GenBank/DDBJ whole genome shotgun (WGS) entry which is preliminary data.</text>
</comment>
<gene>
    <name evidence="1" type="ORF">M9H77_16345</name>
</gene>